<reference evidence="2" key="1">
    <citation type="submission" date="2022-10" db="EMBL/GenBank/DDBJ databases">
        <authorList>
            <person name="Chen Y."/>
            <person name="Dougan E. K."/>
            <person name="Chan C."/>
            <person name="Rhodes N."/>
            <person name="Thang M."/>
        </authorList>
    </citation>
    <scope>NUCLEOTIDE SEQUENCE</scope>
</reference>
<evidence type="ECO:0000313" key="2">
    <source>
        <dbReference type="EMBL" id="CAI3979540.1"/>
    </source>
</evidence>
<evidence type="ECO:0000313" key="4">
    <source>
        <dbReference type="Proteomes" id="UP001152797"/>
    </source>
</evidence>
<name>A0A9P1BVT2_9DINO</name>
<dbReference type="Gene3D" id="3.80.10.10">
    <property type="entry name" value="Ribonuclease Inhibitor"/>
    <property type="match status" value="1"/>
</dbReference>
<feature type="compositionally biased region" description="Basic and acidic residues" evidence="1">
    <location>
        <begin position="201"/>
        <end position="215"/>
    </location>
</feature>
<dbReference type="InterPro" id="IPR032675">
    <property type="entry name" value="LRR_dom_sf"/>
</dbReference>
<evidence type="ECO:0000313" key="3">
    <source>
        <dbReference type="EMBL" id="CAL4766852.1"/>
    </source>
</evidence>
<feature type="compositionally biased region" description="Acidic residues" evidence="1">
    <location>
        <begin position="271"/>
        <end position="292"/>
    </location>
</feature>
<dbReference type="Proteomes" id="UP001152797">
    <property type="component" value="Unassembled WGS sequence"/>
</dbReference>
<protein>
    <submittedName>
        <fullName evidence="2">Uncharacterized protein</fullName>
    </submittedName>
</protein>
<dbReference type="SUPFAM" id="SSF52047">
    <property type="entry name" value="RNI-like"/>
    <property type="match status" value="1"/>
</dbReference>
<feature type="compositionally biased region" description="Basic residues" evidence="1">
    <location>
        <begin position="380"/>
        <end position="394"/>
    </location>
</feature>
<feature type="region of interest" description="Disordered" evidence="1">
    <location>
        <begin position="375"/>
        <end position="394"/>
    </location>
</feature>
<dbReference type="EMBL" id="CAMXCT010000494">
    <property type="protein sequence ID" value="CAI3979540.1"/>
    <property type="molecule type" value="Genomic_DNA"/>
</dbReference>
<dbReference type="AlphaFoldDB" id="A0A9P1BVT2"/>
<feature type="compositionally biased region" description="Basic and acidic residues" evidence="1">
    <location>
        <begin position="326"/>
        <end position="347"/>
    </location>
</feature>
<feature type="compositionally biased region" description="Basic and acidic residues" evidence="1">
    <location>
        <begin position="259"/>
        <end position="270"/>
    </location>
</feature>
<keyword evidence="4" id="KW-1185">Reference proteome</keyword>
<comment type="caution">
    <text evidence="2">The sequence shown here is derived from an EMBL/GenBank/DDBJ whole genome shotgun (WGS) entry which is preliminary data.</text>
</comment>
<evidence type="ECO:0000256" key="1">
    <source>
        <dbReference type="SAM" id="MobiDB-lite"/>
    </source>
</evidence>
<dbReference type="OrthoDB" id="417001at2759"/>
<dbReference type="EMBL" id="CAMXCT030000494">
    <property type="protein sequence ID" value="CAL4766852.1"/>
    <property type="molecule type" value="Genomic_DNA"/>
</dbReference>
<reference evidence="3 4" key="2">
    <citation type="submission" date="2024-05" db="EMBL/GenBank/DDBJ databases">
        <authorList>
            <person name="Chen Y."/>
            <person name="Shah S."/>
            <person name="Dougan E. K."/>
            <person name="Thang M."/>
            <person name="Chan C."/>
        </authorList>
    </citation>
    <scope>NUCLEOTIDE SEQUENCE [LARGE SCALE GENOMIC DNA]</scope>
</reference>
<feature type="compositionally biased region" description="Basic and acidic residues" evidence="1">
    <location>
        <begin position="307"/>
        <end position="318"/>
    </location>
</feature>
<accession>A0A9P1BVT2</accession>
<feature type="region of interest" description="Disordered" evidence="1">
    <location>
        <begin position="201"/>
        <end position="225"/>
    </location>
</feature>
<organism evidence="2">
    <name type="scientific">Cladocopium goreaui</name>
    <dbReference type="NCBI Taxonomy" id="2562237"/>
    <lineage>
        <taxon>Eukaryota</taxon>
        <taxon>Sar</taxon>
        <taxon>Alveolata</taxon>
        <taxon>Dinophyceae</taxon>
        <taxon>Suessiales</taxon>
        <taxon>Symbiodiniaceae</taxon>
        <taxon>Cladocopium</taxon>
    </lineage>
</organism>
<feature type="region of interest" description="Disordered" evidence="1">
    <location>
        <begin position="259"/>
        <end position="353"/>
    </location>
</feature>
<gene>
    <name evidence="2" type="ORF">C1SCF055_LOCUS7482</name>
</gene>
<proteinExistence type="predicted"/>
<dbReference type="EMBL" id="CAMXCT020000494">
    <property type="protein sequence ID" value="CAL1132915.1"/>
    <property type="molecule type" value="Genomic_DNA"/>
</dbReference>
<sequence length="394" mass="46110">MPWPQRRFRHAAEQLQDEDVRGLPEDQDFEEVDLSRNSFSIYGFLSITKFCRAQSQLRILKLFKCGLCDQAAHLVSLVVLENPHYLEEVHLSHNVLTEIGAVSIIRAAERNRVRGNEPLWLRLERNNIKNAGEVLSELEKTSHICGFYPKKGCRARHCPGRNIIHLPYFINQLDSKSVEVEQDPALDPFDISFRFNSWRRHSEHDDRGAPEGIHDDDGDDEMYAGHPEHRWHRRAARAAPEPHRFRQCPDVRVPRVHAPESWRRAPNDHEGYEDDGYEGEEGEDEENEGVEDEATRYGRMASGAHWSSREVRRARLNCESESEGESDLRPEAADFQGPEREQRERSRSRALPLDPRELLLWEEQLMARQRRLDEMERQYRGRGRKHKRKRLAVP</sequence>